<dbReference type="RefSeq" id="WP_013164972.1">
    <property type="nucleotide sequence ID" value="NC_014217.1"/>
</dbReference>
<dbReference type="OrthoDB" id="9806367at2"/>
<gene>
    <name evidence="1" type="ordered locus">Snov_0130</name>
</gene>
<evidence type="ECO:0000313" key="1">
    <source>
        <dbReference type="EMBL" id="ADH87467.1"/>
    </source>
</evidence>
<sequence>MAGLKLIALDAEDLAVLSVHLQDAVVSVGEMTFLPKEHRFVLLANRFDWEKAIQAEAMADIDTFPAGPGLAFAAAPVAAATPCVRRRSGLRFERVLNARVRGIDLTKKQGVLNLLALKFDEIDAPSGTVTFLFSGGGEVQLDVECMEAGLEDLGPAWDAKGTPCHDVE</sequence>
<dbReference type="eggNOG" id="ENOG5032SGB">
    <property type="taxonomic scope" value="Bacteria"/>
</dbReference>
<dbReference type="InterPro" id="IPR021335">
    <property type="entry name" value="DUF2948"/>
</dbReference>
<dbReference type="Pfam" id="PF11164">
    <property type="entry name" value="DUF2948"/>
    <property type="match status" value="1"/>
</dbReference>
<reference evidence="1 2" key="1">
    <citation type="journal article" date="2012" name="Stand. Genomic Sci.">
        <title>Complete genome sequence of the facultatively chemolithoautotrophic and methylotrophic alpha Proteobacterium Starkeya novella type strain (ATCC 8093(T)).</title>
        <authorList>
            <person name="Kappler U."/>
            <person name="Davenport K."/>
            <person name="Beatson S."/>
            <person name="Lucas S."/>
            <person name="Lapidus A."/>
            <person name="Copeland A."/>
            <person name="Berry K.W."/>
            <person name="Glavina Del Rio T."/>
            <person name="Hammon N."/>
            <person name="Dalin E."/>
            <person name="Tice H."/>
            <person name="Pitluck S."/>
            <person name="Richardson P."/>
            <person name="Bruce D."/>
            <person name="Goodwin L.A."/>
            <person name="Han C."/>
            <person name="Tapia R."/>
            <person name="Detter J.C."/>
            <person name="Chang Y.J."/>
            <person name="Jeffries C.D."/>
            <person name="Land M."/>
            <person name="Hauser L."/>
            <person name="Kyrpides N.C."/>
            <person name="Goker M."/>
            <person name="Ivanova N."/>
            <person name="Klenk H.P."/>
            <person name="Woyke T."/>
        </authorList>
    </citation>
    <scope>NUCLEOTIDE SEQUENCE [LARGE SCALE GENOMIC DNA]</scope>
    <source>
        <strain evidence="2">ATCC 8093 / DSM 506 / JCM 20403 / CCM 1077 / IAM 12100 / NBRC 12443 / NCIMB 10456</strain>
    </source>
</reference>
<dbReference type="HOGENOM" id="CLU_118443_0_0_5"/>
<evidence type="ECO:0000313" key="2">
    <source>
        <dbReference type="Proteomes" id="UP000006633"/>
    </source>
</evidence>
<keyword evidence="2" id="KW-1185">Reference proteome</keyword>
<dbReference type="STRING" id="639283.Snov_0130"/>
<organism evidence="1 2">
    <name type="scientific">Ancylobacter novellus (strain ATCC 8093 / DSM 506 / JCM 20403 / CCM 1077 / IAM 12100 / NBRC 12443 / NCIMB 10456)</name>
    <name type="common">Starkeya novella</name>
    <dbReference type="NCBI Taxonomy" id="639283"/>
    <lineage>
        <taxon>Bacteria</taxon>
        <taxon>Pseudomonadati</taxon>
        <taxon>Pseudomonadota</taxon>
        <taxon>Alphaproteobacteria</taxon>
        <taxon>Hyphomicrobiales</taxon>
        <taxon>Xanthobacteraceae</taxon>
        <taxon>Ancylobacter</taxon>
    </lineage>
</organism>
<protein>
    <recommendedName>
        <fullName evidence="3">DUF2948 domain-containing protein</fullName>
    </recommendedName>
</protein>
<name>D7A0V7_ANCN5</name>
<proteinExistence type="predicted"/>
<dbReference type="EMBL" id="CP002026">
    <property type="protein sequence ID" value="ADH87467.1"/>
    <property type="molecule type" value="Genomic_DNA"/>
</dbReference>
<dbReference type="Proteomes" id="UP000006633">
    <property type="component" value="Chromosome"/>
</dbReference>
<dbReference type="AlphaFoldDB" id="D7A0V7"/>
<evidence type="ECO:0008006" key="3">
    <source>
        <dbReference type="Google" id="ProtNLM"/>
    </source>
</evidence>
<dbReference type="KEGG" id="sno:Snov_0130"/>
<accession>D7A0V7</accession>